<feature type="domain" description="3'-5' exonuclease" evidence="3">
    <location>
        <begin position="141"/>
        <end position="259"/>
    </location>
</feature>
<dbReference type="InterPro" id="IPR002562">
    <property type="entry name" value="3'-5'_exonuclease_dom"/>
</dbReference>
<dbReference type="GO" id="GO:0003676">
    <property type="term" value="F:nucleic acid binding"/>
    <property type="evidence" value="ECO:0007669"/>
    <property type="project" value="InterPro"/>
</dbReference>
<feature type="compositionally biased region" description="Low complexity" evidence="2">
    <location>
        <begin position="68"/>
        <end position="78"/>
    </location>
</feature>
<evidence type="ECO:0000256" key="1">
    <source>
        <dbReference type="ARBA" id="ARBA00022723"/>
    </source>
</evidence>
<dbReference type="Gene3D" id="3.30.420.10">
    <property type="entry name" value="Ribonuclease H-like superfamily/Ribonuclease H"/>
    <property type="match status" value="1"/>
</dbReference>
<protein>
    <recommendedName>
        <fullName evidence="3">3'-5' exonuclease domain-containing protein</fullName>
    </recommendedName>
</protein>
<dbReference type="InterPro" id="IPR012337">
    <property type="entry name" value="RNaseH-like_sf"/>
</dbReference>
<reference evidence="5" key="1">
    <citation type="submission" date="2014-03" db="EMBL/GenBank/DDBJ databases">
        <authorList>
            <person name="Aksoy S."/>
            <person name="Warren W."/>
            <person name="Wilson R.K."/>
        </authorList>
    </citation>
    <scope>NUCLEOTIDE SEQUENCE [LARGE SCALE GENOMIC DNA]</scope>
    <source>
        <strain evidence="5">IAEA</strain>
    </source>
</reference>
<keyword evidence="1" id="KW-0479">Metal-binding</keyword>
<dbReference type="AlphaFoldDB" id="A0A3F2Z3G4"/>
<evidence type="ECO:0000256" key="2">
    <source>
        <dbReference type="SAM" id="MobiDB-lite"/>
    </source>
</evidence>
<name>A0A3F2Z3G4_9MUSC</name>
<evidence type="ECO:0000259" key="3">
    <source>
        <dbReference type="Pfam" id="PF01612"/>
    </source>
</evidence>
<dbReference type="GO" id="GO:0046872">
    <property type="term" value="F:metal ion binding"/>
    <property type="evidence" value="ECO:0007669"/>
    <property type="project" value="UniProtKB-KW"/>
</dbReference>
<dbReference type="Pfam" id="PF01612">
    <property type="entry name" value="DNA_pol_A_exo1"/>
    <property type="match status" value="1"/>
</dbReference>
<dbReference type="STRING" id="37001.A0A3F2Z3G4"/>
<dbReference type="PANTHER" id="PTHR46628:SF1">
    <property type="entry name" value="PIRNA BIOGENESIS PROTEIN EXD1"/>
    <property type="match status" value="1"/>
</dbReference>
<dbReference type="Proteomes" id="UP000091820">
    <property type="component" value="Unassembled WGS sequence"/>
</dbReference>
<reference evidence="4" key="2">
    <citation type="submission" date="2020-05" db="UniProtKB">
        <authorList>
            <consortium name="EnsemblMetazoa"/>
        </authorList>
    </citation>
    <scope>IDENTIFICATION</scope>
    <source>
        <strain evidence="4">IAEA</strain>
    </source>
</reference>
<dbReference type="InterPro" id="IPR036397">
    <property type="entry name" value="RNaseH_sf"/>
</dbReference>
<sequence>MHPIYFRIALDNVRDMKTNFAYTATQTLAYSDVIDVKLVRDDDSKNIAADGEKNGTSSSDSNENALFSNSNESINNSIRDTDNREDTFIIHLSKFELNHLQRQVADVVYIIQTDRKYHKALADIKTELMIGLIIEPVESCRNQKTSLIAVSTATNVYIFDIINLGKVAPDFGCILESKYPRKVVHNSHKIVDHLQHRQNVNLSGIFDTFVAYCLVTGDKTYRSLEETIQETLHMPLTYFNTEETERNPLKPYKRPLTKASLSLIAKKASLQLKIGENLLHKRMLKNFFLQCEQLLRA</sequence>
<evidence type="ECO:0000313" key="4">
    <source>
        <dbReference type="EnsemblMetazoa" id="GBRI045722-PA"/>
    </source>
</evidence>
<dbReference type="VEuPathDB" id="VectorBase:GBRI045722"/>
<feature type="compositionally biased region" description="Polar residues" evidence="2">
    <location>
        <begin position="54"/>
        <end position="67"/>
    </location>
</feature>
<keyword evidence="5" id="KW-1185">Reference proteome</keyword>
<organism evidence="4 5">
    <name type="scientific">Glossina brevipalpis</name>
    <dbReference type="NCBI Taxonomy" id="37001"/>
    <lineage>
        <taxon>Eukaryota</taxon>
        <taxon>Metazoa</taxon>
        <taxon>Ecdysozoa</taxon>
        <taxon>Arthropoda</taxon>
        <taxon>Hexapoda</taxon>
        <taxon>Insecta</taxon>
        <taxon>Pterygota</taxon>
        <taxon>Neoptera</taxon>
        <taxon>Endopterygota</taxon>
        <taxon>Diptera</taxon>
        <taxon>Brachycera</taxon>
        <taxon>Muscomorpha</taxon>
        <taxon>Hippoboscoidea</taxon>
        <taxon>Glossinidae</taxon>
        <taxon>Glossina</taxon>
    </lineage>
</organism>
<dbReference type="GO" id="GO:0034587">
    <property type="term" value="P:piRNA processing"/>
    <property type="evidence" value="ECO:0007669"/>
    <property type="project" value="TreeGrafter"/>
</dbReference>
<dbReference type="SUPFAM" id="SSF53098">
    <property type="entry name" value="Ribonuclease H-like"/>
    <property type="match status" value="1"/>
</dbReference>
<dbReference type="GO" id="GO:0008408">
    <property type="term" value="F:3'-5' exonuclease activity"/>
    <property type="evidence" value="ECO:0007669"/>
    <property type="project" value="InterPro"/>
</dbReference>
<feature type="region of interest" description="Disordered" evidence="2">
    <location>
        <begin position="47"/>
        <end position="78"/>
    </location>
</feature>
<dbReference type="PANTHER" id="PTHR46628">
    <property type="entry name" value="PIRNA BIOGENESIS PROTEIN EXD1"/>
    <property type="match status" value="1"/>
</dbReference>
<dbReference type="EnsemblMetazoa" id="GBRI045722-RA">
    <property type="protein sequence ID" value="GBRI045722-PA"/>
    <property type="gene ID" value="GBRI045722"/>
</dbReference>
<evidence type="ECO:0000313" key="5">
    <source>
        <dbReference type="Proteomes" id="UP000091820"/>
    </source>
</evidence>
<accession>A0A3F2Z3G4</accession>
<proteinExistence type="predicted"/>
<dbReference type="GO" id="GO:1990923">
    <property type="term" value="C:PET complex"/>
    <property type="evidence" value="ECO:0007669"/>
    <property type="project" value="TreeGrafter"/>
</dbReference>
<dbReference type="InterPro" id="IPR052144">
    <property type="entry name" value="piRNA_biogenesis_EXD1"/>
</dbReference>